<evidence type="ECO:0000313" key="1">
    <source>
        <dbReference type="EMBL" id="EFB34662.1"/>
    </source>
</evidence>
<protein>
    <submittedName>
        <fullName evidence="1">Uncharacterized protein</fullName>
    </submittedName>
</protein>
<sequence>MFIGIPRGEEFAATLHPLFTTLHRFQRPTGVNCSARLLDVKERCKTARLL</sequence>
<dbReference type="PaxDb" id="537011-PREVCOP_05831"/>
<name>D1PF24_9BACT</name>
<dbReference type="EMBL" id="ACBX02000032">
    <property type="protein sequence ID" value="EFB34662.1"/>
    <property type="molecule type" value="Genomic_DNA"/>
</dbReference>
<dbReference type="STRING" id="537011.PREVCOP_05831"/>
<evidence type="ECO:0000313" key="2">
    <source>
        <dbReference type="Proteomes" id="UP000004477"/>
    </source>
</evidence>
<organism evidence="1 2">
    <name type="scientific">Segatella copri DSM 18205</name>
    <dbReference type="NCBI Taxonomy" id="537011"/>
    <lineage>
        <taxon>Bacteria</taxon>
        <taxon>Pseudomonadati</taxon>
        <taxon>Bacteroidota</taxon>
        <taxon>Bacteroidia</taxon>
        <taxon>Bacteroidales</taxon>
        <taxon>Prevotellaceae</taxon>
        <taxon>Segatella</taxon>
    </lineage>
</organism>
<gene>
    <name evidence="1" type="ORF">PREVCOP_05831</name>
</gene>
<comment type="caution">
    <text evidence="1">The sequence shown here is derived from an EMBL/GenBank/DDBJ whole genome shotgun (WGS) entry which is preliminary data.</text>
</comment>
<dbReference type="AlphaFoldDB" id="D1PF24"/>
<dbReference type="Proteomes" id="UP000004477">
    <property type="component" value="Unassembled WGS sequence"/>
</dbReference>
<keyword evidence="2" id="KW-1185">Reference proteome</keyword>
<accession>D1PF24</accession>
<proteinExistence type="predicted"/>
<reference evidence="1" key="1">
    <citation type="submission" date="2009-11" db="EMBL/GenBank/DDBJ databases">
        <authorList>
            <person name="Weinstock G."/>
            <person name="Sodergren E."/>
            <person name="Clifton S."/>
            <person name="Fulton L."/>
            <person name="Fulton B."/>
            <person name="Courtney L."/>
            <person name="Fronick C."/>
            <person name="Harrison M."/>
            <person name="Strong C."/>
            <person name="Farmer C."/>
            <person name="Delahaunty K."/>
            <person name="Markovic C."/>
            <person name="Hall O."/>
            <person name="Minx P."/>
            <person name="Tomlinson C."/>
            <person name="Mitreva M."/>
            <person name="Nelson J."/>
            <person name="Hou S."/>
            <person name="Wollam A."/>
            <person name="Pepin K.H."/>
            <person name="Johnson M."/>
            <person name="Bhonagiri V."/>
            <person name="Nash W.E."/>
            <person name="Warren W."/>
            <person name="Chinwalla A."/>
            <person name="Mardis E.R."/>
            <person name="Wilson R.K."/>
        </authorList>
    </citation>
    <scope>NUCLEOTIDE SEQUENCE [LARGE SCALE GENOMIC DNA]</scope>
    <source>
        <strain evidence="1">DSM 18205</strain>
    </source>
</reference>
<dbReference type="HOGENOM" id="CLU_3121151_0_0_10"/>